<organism evidence="2 3">
    <name type="scientific">Mycobacterium parmense</name>
    <dbReference type="NCBI Taxonomy" id="185642"/>
    <lineage>
        <taxon>Bacteria</taxon>
        <taxon>Bacillati</taxon>
        <taxon>Actinomycetota</taxon>
        <taxon>Actinomycetes</taxon>
        <taxon>Mycobacteriales</taxon>
        <taxon>Mycobacteriaceae</taxon>
        <taxon>Mycobacterium</taxon>
        <taxon>Mycobacterium simiae complex</taxon>
    </lineage>
</organism>
<evidence type="ECO:0000256" key="1">
    <source>
        <dbReference type="SAM" id="MobiDB-lite"/>
    </source>
</evidence>
<sequence>MAIRIPRARTTADGHTPNGEAKPDNRLALLDQAFYAGHCAAGQTEVMQVMWLYERAVDMKAVERLHRNLGYTLFGRRIERSPLPFGRHRWVFDRAPSDIDVAACPRPRSELSDWLDERSQIPVDPETGPSWHFGVLPLTDGSMAVSLVMSHYVCDGVGGIIAVTEALMGLTRDLGYPPPHSRSRLRAVIEDAGETVRAAPEVARALVAGARMARSNRDLVSTDKRPAAVTGDGGGDLIVVPGVAIYMDMGEWDARARALGGTSSTLTAGFTAKLGEHLGFRHGKDGDVTVQLLVNNRGEGDTRALAVTFVRVNIDPTRATTDLSEARVAIKQALTSLRETPDNSSLVAALTPFTSKRTWKRLVDTANTDPDHPVVCSNLGELGPTTRLDGTDCDYPYARGTRQGVTRQWLEQIGGQLQVLSLRASGVGKVAMTVLAYQPGAQNTKAALRELCARALAEFGLTGEID</sequence>
<name>A0A7I7YU35_9MYCO</name>
<dbReference type="AlphaFoldDB" id="A0A7I7YU35"/>
<dbReference type="Proteomes" id="UP000467105">
    <property type="component" value="Chromosome"/>
</dbReference>
<reference evidence="2 3" key="1">
    <citation type="journal article" date="2019" name="Emerg. Microbes Infect.">
        <title>Comprehensive subspecies identification of 175 nontuberculous mycobacteria species based on 7547 genomic profiles.</title>
        <authorList>
            <person name="Matsumoto Y."/>
            <person name="Kinjo T."/>
            <person name="Motooka D."/>
            <person name="Nabeya D."/>
            <person name="Jung N."/>
            <person name="Uechi K."/>
            <person name="Horii T."/>
            <person name="Iida T."/>
            <person name="Fujita J."/>
            <person name="Nakamura S."/>
        </authorList>
    </citation>
    <scope>NUCLEOTIDE SEQUENCE [LARGE SCALE GENOMIC DNA]</scope>
    <source>
        <strain evidence="2 3">JCM 14742</strain>
    </source>
</reference>
<evidence type="ECO:0008006" key="4">
    <source>
        <dbReference type="Google" id="ProtNLM"/>
    </source>
</evidence>
<dbReference type="EMBL" id="AP022614">
    <property type="protein sequence ID" value="BBZ44503.1"/>
    <property type="molecule type" value="Genomic_DNA"/>
</dbReference>
<evidence type="ECO:0000313" key="2">
    <source>
        <dbReference type="EMBL" id="BBZ44503.1"/>
    </source>
</evidence>
<evidence type="ECO:0000313" key="3">
    <source>
        <dbReference type="Proteomes" id="UP000467105"/>
    </source>
</evidence>
<protein>
    <recommendedName>
        <fullName evidence="4">Diacylglycerol O-acyltransferase</fullName>
    </recommendedName>
</protein>
<keyword evidence="3" id="KW-1185">Reference proteome</keyword>
<dbReference type="SUPFAM" id="SSF52777">
    <property type="entry name" value="CoA-dependent acyltransferases"/>
    <property type="match status" value="1"/>
</dbReference>
<dbReference type="Gene3D" id="3.30.559.10">
    <property type="entry name" value="Chloramphenicol acetyltransferase-like domain"/>
    <property type="match status" value="1"/>
</dbReference>
<feature type="region of interest" description="Disordered" evidence="1">
    <location>
        <begin position="1"/>
        <end position="23"/>
    </location>
</feature>
<dbReference type="InterPro" id="IPR023213">
    <property type="entry name" value="CAT-like_dom_sf"/>
</dbReference>
<proteinExistence type="predicted"/>
<accession>A0A7I7YU35</accession>
<gene>
    <name evidence="2" type="ORF">MPRM_17840</name>
</gene>